<accession>A0ACB9SX84</accession>
<organism evidence="1 2">
    <name type="scientific">Holotrichia oblita</name>
    <name type="common">Chafer beetle</name>
    <dbReference type="NCBI Taxonomy" id="644536"/>
    <lineage>
        <taxon>Eukaryota</taxon>
        <taxon>Metazoa</taxon>
        <taxon>Ecdysozoa</taxon>
        <taxon>Arthropoda</taxon>
        <taxon>Hexapoda</taxon>
        <taxon>Insecta</taxon>
        <taxon>Pterygota</taxon>
        <taxon>Neoptera</taxon>
        <taxon>Endopterygota</taxon>
        <taxon>Coleoptera</taxon>
        <taxon>Polyphaga</taxon>
        <taxon>Scarabaeiformia</taxon>
        <taxon>Scarabaeidae</taxon>
        <taxon>Melolonthinae</taxon>
        <taxon>Holotrichia</taxon>
    </lineage>
</organism>
<dbReference type="Proteomes" id="UP001056778">
    <property type="component" value="Chromosome 6"/>
</dbReference>
<keyword evidence="2" id="KW-1185">Reference proteome</keyword>
<proteinExistence type="predicted"/>
<dbReference type="EMBL" id="CM043020">
    <property type="protein sequence ID" value="KAI4459155.1"/>
    <property type="molecule type" value="Genomic_DNA"/>
</dbReference>
<gene>
    <name evidence="1" type="ORF">MML48_6g00001717</name>
</gene>
<reference evidence="1" key="1">
    <citation type="submission" date="2022-04" db="EMBL/GenBank/DDBJ databases">
        <title>Chromosome-scale genome assembly of Holotrichia oblita Faldermann.</title>
        <authorList>
            <person name="Rongchong L."/>
        </authorList>
    </citation>
    <scope>NUCLEOTIDE SEQUENCE</scope>
    <source>
        <strain evidence="1">81SQS9</strain>
    </source>
</reference>
<evidence type="ECO:0000313" key="1">
    <source>
        <dbReference type="EMBL" id="KAI4459155.1"/>
    </source>
</evidence>
<sequence>MDSSLAHRNSVYNDYWDSNPVWGIQKSGRPQRQIPQNFPNSDAIVFEDDYPNPNVIVPRPTTQRPRTTTFAIPGMGTTRSPCEQFCLVTSEYDPICGTDGVTYSNSGRLNCAINCGKLDCHNRKLAERDTFTYFFQELVALIVVVAAEYYKERLDIYKSDKNTPSEA</sequence>
<evidence type="ECO:0000313" key="2">
    <source>
        <dbReference type="Proteomes" id="UP001056778"/>
    </source>
</evidence>
<name>A0ACB9SX84_HOLOL</name>
<comment type="caution">
    <text evidence="1">The sequence shown here is derived from an EMBL/GenBank/DDBJ whole genome shotgun (WGS) entry which is preliminary data.</text>
</comment>
<protein>
    <submittedName>
        <fullName evidence="1">Serine-type endopeptidase inhibitor</fullName>
    </submittedName>
</protein>